<accession>A0A1Q8ZV72</accession>
<evidence type="ECO:0000313" key="14">
    <source>
        <dbReference type="EMBL" id="OLP45971.1"/>
    </source>
</evidence>
<dbReference type="GO" id="GO:0004673">
    <property type="term" value="F:protein histidine kinase activity"/>
    <property type="evidence" value="ECO:0007669"/>
    <property type="project" value="UniProtKB-EC"/>
</dbReference>
<dbReference type="RefSeq" id="WP_075638436.1">
    <property type="nucleotide sequence ID" value="NZ_MKIM01000023.1"/>
</dbReference>
<name>A0A1Q8ZV72_9HYPH</name>
<comment type="caution">
    <text evidence="14">The sequence shown here is derived from an EMBL/GenBank/DDBJ whole genome shotgun (WGS) entry which is preliminary data.</text>
</comment>
<keyword evidence="4" id="KW-0597">Phosphoprotein</keyword>
<keyword evidence="10 11" id="KW-0472">Membrane</keyword>
<dbReference type="EC" id="2.7.13.3" evidence="3"/>
<dbReference type="PANTHER" id="PTHR45436:SF5">
    <property type="entry name" value="SENSOR HISTIDINE KINASE TRCS"/>
    <property type="match status" value="1"/>
</dbReference>
<evidence type="ECO:0000256" key="3">
    <source>
        <dbReference type="ARBA" id="ARBA00012438"/>
    </source>
</evidence>
<dbReference type="AlphaFoldDB" id="A0A1Q8ZV72"/>
<proteinExistence type="predicted"/>
<dbReference type="SUPFAM" id="SSF55874">
    <property type="entry name" value="ATPase domain of HSP90 chaperone/DNA topoisomerase II/histidine kinase"/>
    <property type="match status" value="1"/>
</dbReference>
<dbReference type="InterPro" id="IPR004358">
    <property type="entry name" value="Sig_transdc_His_kin-like_C"/>
</dbReference>
<sequence>MKPALFTGPRSIAGRLLIFSGIFVTLALVVASVVLWLALKTVIREQIDQRLDTQISALAGAVIKDAGGKLHLSTRMDTPPFDRPGSGWYWQIDSAGQRLTSRSLLGESINAPPLRQSFLQMMTATPSPGEGDDHGRKLYVRQTTRDVGGIIMTITVSAPQAALADPAIRALLWLIPSILLLGAVLIAGTLWQIRFGLRPLTSMAGDIDAINRGEKSRLADMPIRELAPLVSKTNALIESNEERLAATRIQFANLAHGLKTPVASLLLALNGTNDPDSTLRNLVIRIDTRIKHHLSAARKVMVSAGTPARTDLARCMQDVSGAVSLIHAERQISLQTDIAKGAYLACDEKDVEEMLGNLIDNAFKWAATQVCITAVHEGPTMRITIDDDGPGIPLERLQAVLLPGVREDERIPGDGFGLNIVMEMAALYGGSFELAQRAPTGLRASLVLPAAQRHETKQDNGQKSAAR</sequence>
<dbReference type="GO" id="GO:0005886">
    <property type="term" value="C:plasma membrane"/>
    <property type="evidence" value="ECO:0007669"/>
    <property type="project" value="TreeGrafter"/>
</dbReference>
<dbReference type="InterPro" id="IPR005467">
    <property type="entry name" value="His_kinase_dom"/>
</dbReference>
<dbReference type="PANTHER" id="PTHR45436">
    <property type="entry name" value="SENSOR HISTIDINE KINASE YKOH"/>
    <property type="match status" value="1"/>
</dbReference>
<dbReference type="EMBL" id="MKIM01000023">
    <property type="protein sequence ID" value="OLP45971.1"/>
    <property type="molecule type" value="Genomic_DNA"/>
</dbReference>
<dbReference type="PROSITE" id="PS50885">
    <property type="entry name" value="HAMP"/>
    <property type="match status" value="1"/>
</dbReference>
<evidence type="ECO:0000256" key="7">
    <source>
        <dbReference type="ARBA" id="ARBA00022777"/>
    </source>
</evidence>
<keyword evidence="9" id="KW-0902">Two-component regulatory system</keyword>
<comment type="subcellular location">
    <subcellularLocation>
        <location evidence="2">Membrane</location>
    </subcellularLocation>
</comment>
<dbReference type="SMART" id="SM00387">
    <property type="entry name" value="HATPase_c"/>
    <property type="match status" value="1"/>
</dbReference>
<keyword evidence="5" id="KW-0808">Transferase</keyword>
<reference evidence="14 15" key="1">
    <citation type="submission" date="2016-09" db="EMBL/GenBank/DDBJ databases">
        <title>Rhizobium oryziradicis sp. nov., isolated from the root of rice.</title>
        <authorList>
            <person name="Zhao J."/>
            <person name="Zhang X."/>
        </authorList>
    </citation>
    <scope>NUCLEOTIDE SEQUENCE [LARGE SCALE GENOMIC DNA]</scope>
    <source>
        <strain evidence="14 15">N19</strain>
    </source>
</reference>
<evidence type="ECO:0000256" key="10">
    <source>
        <dbReference type="ARBA" id="ARBA00023136"/>
    </source>
</evidence>
<gene>
    <name evidence="14" type="ORF">BJF95_14735</name>
</gene>
<keyword evidence="8 11" id="KW-1133">Transmembrane helix</keyword>
<evidence type="ECO:0000259" key="13">
    <source>
        <dbReference type="PROSITE" id="PS50885"/>
    </source>
</evidence>
<keyword evidence="15" id="KW-1185">Reference proteome</keyword>
<evidence type="ECO:0000256" key="8">
    <source>
        <dbReference type="ARBA" id="ARBA00022989"/>
    </source>
</evidence>
<dbReference type="Pfam" id="PF02518">
    <property type="entry name" value="HATPase_c"/>
    <property type="match status" value="1"/>
</dbReference>
<feature type="domain" description="HAMP" evidence="13">
    <location>
        <begin position="194"/>
        <end position="245"/>
    </location>
</feature>
<protein>
    <recommendedName>
        <fullName evidence="3">histidine kinase</fullName>
        <ecNumber evidence="3">2.7.13.3</ecNumber>
    </recommendedName>
</protein>
<dbReference type="PROSITE" id="PS50109">
    <property type="entry name" value="HIS_KIN"/>
    <property type="match status" value="1"/>
</dbReference>
<dbReference type="InterPro" id="IPR036890">
    <property type="entry name" value="HATPase_C_sf"/>
</dbReference>
<dbReference type="STRING" id="1867956.BJF95_14735"/>
<dbReference type="PRINTS" id="PR00344">
    <property type="entry name" value="BCTRLSENSOR"/>
</dbReference>
<dbReference type="Gene3D" id="3.30.565.10">
    <property type="entry name" value="Histidine kinase-like ATPase, C-terminal domain"/>
    <property type="match status" value="1"/>
</dbReference>
<dbReference type="Proteomes" id="UP000186894">
    <property type="component" value="Unassembled WGS sequence"/>
</dbReference>
<evidence type="ECO:0000256" key="6">
    <source>
        <dbReference type="ARBA" id="ARBA00022692"/>
    </source>
</evidence>
<comment type="catalytic activity">
    <reaction evidence="1">
        <text>ATP + protein L-histidine = ADP + protein N-phospho-L-histidine.</text>
        <dbReference type="EC" id="2.7.13.3"/>
    </reaction>
</comment>
<evidence type="ECO:0000256" key="11">
    <source>
        <dbReference type="SAM" id="Phobius"/>
    </source>
</evidence>
<dbReference type="InterPro" id="IPR050428">
    <property type="entry name" value="TCS_sensor_his_kinase"/>
</dbReference>
<evidence type="ECO:0000256" key="4">
    <source>
        <dbReference type="ARBA" id="ARBA00022553"/>
    </source>
</evidence>
<feature type="transmembrane region" description="Helical" evidence="11">
    <location>
        <begin position="12"/>
        <end position="39"/>
    </location>
</feature>
<organism evidence="14 15">
    <name type="scientific">Rhizobium oryziradicis</name>
    <dbReference type="NCBI Taxonomy" id="1867956"/>
    <lineage>
        <taxon>Bacteria</taxon>
        <taxon>Pseudomonadati</taxon>
        <taxon>Pseudomonadota</taxon>
        <taxon>Alphaproteobacteria</taxon>
        <taxon>Hyphomicrobiales</taxon>
        <taxon>Rhizobiaceae</taxon>
        <taxon>Rhizobium/Agrobacterium group</taxon>
        <taxon>Rhizobium</taxon>
    </lineage>
</organism>
<evidence type="ECO:0000256" key="5">
    <source>
        <dbReference type="ARBA" id="ARBA00022679"/>
    </source>
</evidence>
<feature type="transmembrane region" description="Helical" evidence="11">
    <location>
        <begin position="170"/>
        <end position="193"/>
    </location>
</feature>
<evidence type="ECO:0000256" key="9">
    <source>
        <dbReference type="ARBA" id="ARBA00023012"/>
    </source>
</evidence>
<keyword evidence="6 11" id="KW-0812">Transmembrane</keyword>
<evidence type="ECO:0000313" key="15">
    <source>
        <dbReference type="Proteomes" id="UP000186894"/>
    </source>
</evidence>
<dbReference type="InterPro" id="IPR003660">
    <property type="entry name" value="HAMP_dom"/>
</dbReference>
<evidence type="ECO:0000256" key="1">
    <source>
        <dbReference type="ARBA" id="ARBA00000085"/>
    </source>
</evidence>
<feature type="domain" description="Histidine kinase" evidence="12">
    <location>
        <begin position="253"/>
        <end position="452"/>
    </location>
</feature>
<evidence type="ECO:0000259" key="12">
    <source>
        <dbReference type="PROSITE" id="PS50109"/>
    </source>
</evidence>
<evidence type="ECO:0000256" key="2">
    <source>
        <dbReference type="ARBA" id="ARBA00004370"/>
    </source>
</evidence>
<keyword evidence="7 14" id="KW-0418">Kinase</keyword>
<dbReference type="OrthoDB" id="9809567at2"/>
<dbReference type="GO" id="GO:0000160">
    <property type="term" value="P:phosphorelay signal transduction system"/>
    <property type="evidence" value="ECO:0007669"/>
    <property type="project" value="UniProtKB-KW"/>
</dbReference>
<dbReference type="InterPro" id="IPR003594">
    <property type="entry name" value="HATPase_dom"/>
</dbReference>